<protein>
    <submittedName>
        <fullName evidence="1">Uncharacterized protein</fullName>
    </submittedName>
</protein>
<proteinExistence type="predicted"/>
<name>A0ACB6R3R5_9PLEO</name>
<dbReference type="EMBL" id="MU003499">
    <property type="protein sequence ID" value="KAF2473745.1"/>
    <property type="molecule type" value="Genomic_DNA"/>
</dbReference>
<evidence type="ECO:0000313" key="1">
    <source>
        <dbReference type="EMBL" id="KAF2473745.1"/>
    </source>
</evidence>
<gene>
    <name evidence="1" type="ORF">BDR25DRAFT_281669</name>
</gene>
<accession>A0ACB6R3R5</accession>
<keyword evidence="2" id="KW-1185">Reference proteome</keyword>
<comment type="caution">
    <text evidence="1">The sequence shown here is derived from an EMBL/GenBank/DDBJ whole genome shotgun (WGS) entry which is preliminary data.</text>
</comment>
<organism evidence="1 2">
    <name type="scientific">Lindgomyces ingoldianus</name>
    <dbReference type="NCBI Taxonomy" id="673940"/>
    <lineage>
        <taxon>Eukaryota</taxon>
        <taxon>Fungi</taxon>
        <taxon>Dikarya</taxon>
        <taxon>Ascomycota</taxon>
        <taxon>Pezizomycotina</taxon>
        <taxon>Dothideomycetes</taxon>
        <taxon>Pleosporomycetidae</taxon>
        <taxon>Pleosporales</taxon>
        <taxon>Lindgomycetaceae</taxon>
        <taxon>Lindgomyces</taxon>
    </lineage>
</organism>
<evidence type="ECO:0000313" key="2">
    <source>
        <dbReference type="Proteomes" id="UP000799755"/>
    </source>
</evidence>
<reference evidence="1" key="1">
    <citation type="journal article" date="2020" name="Stud. Mycol.">
        <title>101 Dothideomycetes genomes: a test case for predicting lifestyles and emergence of pathogens.</title>
        <authorList>
            <person name="Haridas S."/>
            <person name="Albert R."/>
            <person name="Binder M."/>
            <person name="Bloem J."/>
            <person name="Labutti K."/>
            <person name="Salamov A."/>
            <person name="Andreopoulos B."/>
            <person name="Baker S."/>
            <person name="Barry K."/>
            <person name="Bills G."/>
            <person name="Bluhm B."/>
            <person name="Cannon C."/>
            <person name="Castanera R."/>
            <person name="Culley D."/>
            <person name="Daum C."/>
            <person name="Ezra D."/>
            <person name="Gonzalez J."/>
            <person name="Henrissat B."/>
            <person name="Kuo A."/>
            <person name="Liang C."/>
            <person name="Lipzen A."/>
            <person name="Lutzoni F."/>
            <person name="Magnuson J."/>
            <person name="Mondo S."/>
            <person name="Nolan M."/>
            <person name="Ohm R."/>
            <person name="Pangilinan J."/>
            <person name="Park H.-J."/>
            <person name="Ramirez L."/>
            <person name="Alfaro M."/>
            <person name="Sun H."/>
            <person name="Tritt A."/>
            <person name="Yoshinaga Y."/>
            <person name="Zwiers L.-H."/>
            <person name="Turgeon B."/>
            <person name="Goodwin S."/>
            <person name="Spatafora J."/>
            <person name="Crous P."/>
            <person name="Grigoriev I."/>
        </authorList>
    </citation>
    <scope>NUCLEOTIDE SEQUENCE</scope>
    <source>
        <strain evidence="1">ATCC 200398</strain>
    </source>
</reference>
<sequence length="205" mass="23100">MSEAISAAFVTAERELLQKKYVNSTTMITQEPISSIPRENFFVTEDNYAWDIEELVQALSSNSGVMRNPLSKHLFSESDIQSILAHRLGQPLRPMQEAQHHMRKGFRPATIDWIVKLGRIMVLDQSDDAGPSRDAIDEFLAYVATLPKTERRAIDTLKVPASDRHTGQAYDYTVGESVRDAKANTTCFHKVGDFLSQAGPYLRKQ</sequence>
<dbReference type="Proteomes" id="UP000799755">
    <property type="component" value="Unassembled WGS sequence"/>
</dbReference>